<feature type="compositionally biased region" description="Basic and acidic residues" evidence="1">
    <location>
        <begin position="128"/>
        <end position="139"/>
    </location>
</feature>
<dbReference type="Gene3D" id="3.30.1330.30">
    <property type="match status" value="1"/>
</dbReference>
<sequence>MFKDQAWEEFSRLALGDGPRFRKDVKQCKSQQNKPQSIRKTTNNVQEESRTQPLHSDAHKQIGWPVVGSGSWKQTSTCSPANVKCSLKPFTNVTPYATVLAASVRHTTPEGAGFTHSATDCIESHPPPPEEHRSDDQSVMRKSLQLSETLNESPTSPVAASSPDWITQLPKRNRPPKTNKNLQDDKVATDSYLKPSDTSLSSSLSYPVQRRGKKNNSRRRNMGRSLRKPSVERKRATLDDSQLTDQLSVSGFSQLQYPSFSSTPQASPKKFNAPLVLSLEDLLQRSNGSLDRVDSFRNSAHDTKLQRIDENKTTKIGKVRETPKTKRPSRLKRAILAQRKLCRCNSAPACARGEGESSNACDESGINIHLPDTTEETNSKSARSMDSWDVSLGRFSADTLKTQNDLVCELMKQLSQFQDRAYTAHARNSFYRKRTKRFVCGLREVVKYLKLKSLRLVLLAQDLEGGATRRYQKINDSVSQDSAENGKEPPILEQILLEIWKLACESDPITPILITHSRRKLGYLCHKPGRVSVVGVISVAGAENFAADLLALNTGINLPSVDRAPSVS</sequence>
<feature type="compositionally biased region" description="Basic residues" evidence="1">
    <location>
        <begin position="210"/>
        <end position="227"/>
    </location>
</feature>
<protein>
    <submittedName>
        <fullName evidence="2">Uncharacterized protein</fullName>
    </submittedName>
</protein>
<name>A0AAV2TU49_CALDB</name>
<gene>
    <name evidence="2" type="ORF">CDAUBV1_LOCUS14994</name>
</gene>
<comment type="caution">
    <text evidence="2">The sequence shown here is derived from an EMBL/GenBank/DDBJ whole genome shotgun (WGS) entry which is preliminary data.</text>
</comment>
<accession>A0AAV2TU49</accession>
<feature type="region of interest" description="Disordered" evidence="1">
    <location>
        <begin position="110"/>
        <end position="242"/>
    </location>
</feature>
<feature type="compositionally biased region" description="Polar residues" evidence="1">
    <location>
        <begin position="144"/>
        <end position="159"/>
    </location>
</feature>
<reference evidence="2" key="1">
    <citation type="submission" date="2024-06" db="EMBL/GenBank/DDBJ databases">
        <authorList>
            <person name="Liu X."/>
            <person name="Lenzi L."/>
            <person name="Haldenby T S."/>
            <person name="Uol C."/>
        </authorList>
    </citation>
    <scope>NUCLEOTIDE SEQUENCE</scope>
</reference>
<dbReference type="Proteomes" id="UP001497525">
    <property type="component" value="Unassembled WGS sequence"/>
</dbReference>
<feature type="region of interest" description="Disordered" evidence="1">
    <location>
        <begin position="27"/>
        <end position="60"/>
    </location>
</feature>
<feature type="compositionally biased region" description="Polar residues" evidence="1">
    <location>
        <begin position="28"/>
        <end position="54"/>
    </location>
</feature>
<proteinExistence type="predicted"/>
<evidence type="ECO:0000313" key="3">
    <source>
        <dbReference type="Proteomes" id="UP001497525"/>
    </source>
</evidence>
<evidence type="ECO:0000313" key="2">
    <source>
        <dbReference type="EMBL" id="CAL5139800.1"/>
    </source>
</evidence>
<dbReference type="SUPFAM" id="SSF55315">
    <property type="entry name" value="L30e-like"/>
    <property type="match status" value="1"/>
</dbReference>
<feature type="compositionally biased region" description="Basic and acidic residues" evidence="1">
    <location>
        <begin position="229"/>
        <end position="238"/>
    </location>
</feature>
<dbReference type="AlphaFoldDB" id="A0AAV2TU49"/>
<evidence type="ECO:0000256" key="1">
    <source>
        <dbReference type="SAM" id="MobiDB-lite"/>
    </source>
</evidence>
<dbReference type="InterPro" id="IPR029064">
    <property type="entry name" value="Ribosomal_eL30-like_sf"/>
</dbReference>
<feature type="compositionally biased region" description="Low complexity" evidence="1">
    <location>
        <begin position="191"/>
        <end position="205"/>
    </location>
</feature>
<dbReference type="EMBL" id="CAXLJL010000645">
    <property type="protein sequence ID" value="CAL5139800.1"/>
    <property type="molecule type" value="Genomic_DNA"/>
</dbReference>
<organism evidence="2 3">
    <name type="scientific">Calicophoron daubneyi</name>
    <name type="common">Rumen fluke</name>
    <name type="synonym">Paramphistomum daubneyi</name>
    <dbReference type="NCBI Taxonomy" id="300641"/>
    <lineage>
        <taxon>Eukaryota</taxon>
        <taxon>Metazoa</taxon>
        <taxon>Spiralia</taxon>
        <taxon>Lophotrochozoa</taxon>
        <taxon>Platyhelminthes</taxon>
        <taxon>Trematoda</taxon>
        <taxon>Digenea</taxon>
        <taxon>Plagiorchiida</taxon>
        <taxon>Pronocephalata</taxon>
        <taxon>Paramphistomoidea</taxon>
        <taxon>Paramphistomidae</taxon>
        <taxon>Calicophoron</taxon>
    </lineage>
</organism>